<accession>A0ABQ3HQZ9</accession>
<dbReference type="SFLD" id="SFLDG01136">
    <property type="entry name" value="C1.6:_Phosphoserine_Phosphatas"/>
    <property type="match status" value="1"/>
</dbReference>
<dbReference type="NCBIfam" id="TIGR01670">
    <property type="entry name" value="KdsC-phosphatas"/>
    <property type="match status" value="1"/>
</dbReference>
<dbReference type="Proteomes" id="UP000620550">
    <property type="component" value="Unassembled WGS sequence"/>
</dbReference>
<dbReference type="EMBL" id="BNAF01000002">
    <property type="protein sequence ID" value="GHE23688.1"/>
    <property type="molecule type" value="Genomic_DNA"/>
</dbReference>
<comment type="caution">
    <text evidence="7">The sequence shown here is derived from an EMBL/GenBank/DDBJ whole genome shotgun (WGS) entry which is preliminary data.</text>
</comment>
<dbReference type="SFLD" id="SFLDS00003">
    <property type="entry name" value="Haloacid_Dehalogenase"/>
    <property type="match status" value="1"/>
</dbReference>
<sequence>MILKDFAKIKAVFLDVDGVLTDGSVLVTEDGEQLRRFSIKDGYAIQLAVKVGLAIVVISGGQSQGVFKRLQGLGVLDIHLGISNKLELMKEIIARRDWTKEEVAFMGDDVPDLACMKHVGLALCPQDAVEEVKAVAGYVSPKNGGAGCVRDVLEKVLRLQGLWNMETGIKSM</sequence>
<protein>
    <submittedName>
        <fullName evidence="7">3-deoxy-D-manno-octulosonate 8-phosphate phosphatase</fullName>
    </submittedName>
</protein>
<evidence type="ECO:0000256" key="3">
    <source>
        <dbReference type="ARBA" id="ARBA00011881"/>
    </source>
</evidence>
<comment type="similarity">
    <text evidence="2">Belongs to the KdsC family.</text>
</comment>
<dbReference type="SUPFAM" id="SSF56784">
    <property type="entry name" value="HAD-like"/>
    <property type="match status" value="1"/>
</dbReference>
<evidence type="ECO:0000256" key="4">
    <source>
        <dbReference type="ARBA" id="ARBA00022723"/>
    </source>
</evidence>
<evidence type="ECO:0000256" key="6">
    <source>
        <dbReference type="ARBA" id="ARBA00022842"/>
    </source>
</evidence>
<keyword evidence="8" id="KW-1185">Reference proteome</keyword>
<evidence type="ECO:0000256" key="1">
    <source>
        <dbReference type="ARBA" id="ARBA00001946"/>
    </source>
</evidence>
<organism evidence="7 8">
    <name type="scientific">Sphingobacterium griseoflavum</name>
    <dbReference type="NCBI Taxonomy" id="1474952"/>
    <lineage>
        <taxon>Bacteria</taxon>
        <taxon>Pseudomonadati</taxon>
        <taxon>Bacteroidota</taxon>
        <taxon>Sphingobacteriia</taxon>
        <taxon>Sphingobacteriales</taxon>
        <taxon>Sphingobacteriaceae</taxon>
        <taxon>Sphingobacterium</taxon>
    </lineage>
</organism>
<comment type="cofactor">
    <cofactor evidence="1">
        <name>Mg(2+)</name>
        <dbReference type="ChEBI" id="CHEBI:18420"/>
    </cofactor>
</comment>
<evidence type="ECO:0000313" key="8">
    <source>
        <dbReference type="Proteomes" id="UP000620550"/>
    </source>
</evidence>
<dbReference type="SFLD" id="SFLDG01138">
    <property type="entry name" value="C1.6.2:_Deoxy-d-mannose-octulo"/>
    <property type="match status" value="1"/>
</dbReference>
<dbReference type="InterPro" id="IPR036412">
    <property type="entry name" value="HAD-like_sf"/>
</dbReference>
<keyword evidence="5" id="KW-0378">Hydrolase</keyword>
<dbReference type="PANTHER" id="PTHR21485">
    <property type="entry name" value="HAD SUPERFAMILY MEMBERS CMAS AND KDSC"/>
    <property type="match status" value="1"/>
</dbReference>
<evidence type="ECO:0000256" key="5">
    <source>
        <dbReference type="ARBA" id="ARBA00022801"/>
    </source>
</evidence>
<gene>
    <name evidence="7" type="ORF">GCM10017764_06560</name>
</gene>
<dbReference type="InterPro" id="IPR050793">
    <property type="entry name" value="CMP-NeuNAc_synthase"/>
</dbReference>
<name>A0ABQ3HQZ9_9SPHI</name>
<keyword evidence="4" id="KW-0479">Metal-binding</keyword>
<comment type="subunit">
    <text evidence="3">Homotetramer.</text>
</comment>
<dbReference type="Gene3D" id="3.40.50.1000">
    <property type="entry name" value="HAD superfamily/HAD-like"/>
    <property type="match status" value="1"/>
</dbReference>
<dbReference type="InterPro" id="IPR010023">
    <property type="entry name" value="KdsC_fam"/>
</dbReference>
<keyword evidence="6" id="KW-0460">Magnesium</keyword>
<dbReference type="RefSeq" id="WP_189625189.1">
    <property type="nucleotide sequence ID" value="NZ_BNAF01000002.1"/>
</dbReference>
<reference evidence="8" key="1">
    <citation type="journal article" date="2019" name="Int. J. Syst. Evol. Microbiol.">
        <title>The Global Catalogue of Microorganisms (GCM) 10K type strain sequencing project: providing services to taxonomists for standard genome sequencing and annotation.</title>
        <authorList>
            <consortium name="The Broad Institute Genomics Platform"/>
            <consortium name="The Broad Institute Genome Sequencing Center for Infectious Disease"/>
            <person name="Wu L."/>
            <person name="Ma J."/>
        </authorList>
    </citation>
    <scope>NUCLEOTIDE SEQUENCE [LARGE SCALE GENOMIC DNA]</scope>
    <source>
        <strain evidence="8">CGMCC 1.12966</strain>
    </source>
</reference>
<proteinExistence type="inferred from homology"/>
<dbReference type="InterPro" id="IPR023214">
    <property type="entry name" value="HAD_sf"/>
</dbReference>
<dbReference type="PANTHER" id="PTHR21485:SF3">
    <property type="entry name" value="N-ACYLNEURAMINATE CYTIDYLYLTRANSFERASE"/>
    <property type="match status" value="1"/>
</dbReference>
<dbReference type="PIRSF" id="PIRSF006118">
    <property type="entry name" value="KDO8-P_Ptase"/>
    <property type="match status" value="1"/>
</dbReference>
<evidence type="ECO:0000256" key="2">
    <source>
        <dbReference type="ARBA" id="ARBA00005893"/>
    </source>
</evidence>
<dbReference type="Pfam" id="PF08282">
    <property type="entry name" value="Hydrolase_3"/>
    <property type="match status" value="1"/>
</dbReference>
<evidence type="ECO:0000313" key="7">
    <source>
        <dbReference type="EMBL" id="GHE23688.1"/>
    </source>
</evidence>